<dbReference type="GO" id="GO:0016491">
    <property type="term" value="F:oxidoreductase activity"/>
    <property type="evidence" value="ECO:0007669"/>
    <property type="project" value="UniProtKB-KW"/>
</dbReference>
<dbReference type="CDD" id="cd19079">
    <property type="entry name" value="AKR_EcYajO-like"/>
    <property type="match status" value="1"/>
</dbReference>
<feature type="transmembrane region" description="Helical" evidence="4">
    <location>
        <begin position="500"/>
        <end position="520"/>
    </location>
</feature>
<dbReference type="EC" id="1.1.1.353" evidence="7"/>
<dbReference type="EMBL" id="CP119878">
    <property type="protein sequence ID" value="WFD34847.1"/>
    <property type="molecule type" value="Genomic_DNA"/>
</dbReference>
<dbReference type="PANTHER" id="PTHR43364:SF15">
    <property type="entry name" value="ARYL-ALCOHOL DEHYDROGENASE AAD16-RELATED"/>
    <property type="match status" value="1"/>
</dbReference>
<comment type="catalytic activity">
    <reaction evidence="2">
        <text>a diacylglycerol + H2O = a monoacylglycerol + a fatty acid + H(+)</text>
        <dbReference type="Rhea" id="RHEA:32731"/>
        <dbReference type="ChEBI" id="CHEBI:15377"/>
        <dbReference type="ChEBI" id="CHEBI:15378"/>
        <dbReference type="ChEBI" id="CHEBI:17408"/>
        <dbReference type="ChEBI" id="CHEBI:18035"/>
        <dbReference type="ChEBI" id="CHEBI:28868"/>
    </reaction>
</comment>
<evidence type="ECO:0000313" key="8">
    <source>
        <dbReference type="Proteomes" id="UP001219933"/>
    </source>
</evidence>
<dbReference type="PANTHER" id="PTHR43364">
    <property type="entry name" value="NADH-SPECIFIC METHYLGLYOXAL REDUCTASE-RELATED"/>
    <property type="match status" value="1"/>
</dbReference>
<reference evidence="7" key="1">
    <citation type="submission" date="2023-03" db="EMBL/GenBank/DDBJ databases">
        <title>Mating type loci evolution in Malassezia.</title>
        <authorList>
            <person name="Coelho M.A."/>
        </authorList>
    </citation>
    <scope>NUCLEOTIDE SEQUENCE</scope>
    <source>
        <strain evidence="7">CBS 11721</strain>
    </source>
</reference>
<evidence type="ECO:0000259" key="5">
    <source>
        <dbReference type="Pfam" id="PF00248"/>
    </source>
</evidence>
<dbReference type="InterPro" id="IPR029058">
    <property type="entry name" value="AB_hydrolase_fold"/>
</dbReference>
<feature type="domain" description="NADP-dependent oxidoreductase" evidence="5">
    <location>
        <begin position="15"/>
        <end position="331"/>
    </location>
</feature>
<keyword evidence="8" id="KW-1185">Reference proteome</keyword>
<feature type="transmembrane region" description="Helical" evidence="4">
    <location>
        <begin position="527"/>
        <end position="545"/>
    </location>
</feature>
<keyword evidence="4" id="KW-1133">Transmembrane helix</keyword>
<keyword evidence="4" id="KW-0472">Membrane</keyword>
<dbReference type="Pfam" id="PF00248">
    <property type="entry name" value="Aldo_ket_red"/>
    <property type="match status" value="1"/>
</dbReference>
<dbReference type="Pfam" id="PF12697">
    <property type="entry name" value="Abhydrolase_6"/>
    <property type="match status" value="1"/>
</dbReference>
<evidence type="ECO:0000256" key="1">
    <source>
        <dbReference type="ARBA" id="ARBA00023002"/>
    </source>
</evidence>
<name>A0AAF0EUI1_9BASI</name>
<dbReference type="InterPro" id="IPR023210">
    <property type="entry name" value="NADP_OxRdtase_dom"/>
</dbReference>
<gene>
    <name evidence="7" type="ORF">MCUN1_001691</name>
</gene>
<keyword evidence="4" id="KW-0812">Transmembrane</keyword>
<evidence type="ECO:0000256" key="2">
    <source>
        <dbReference type="ARBA" id="ARBA00047591"/>
    </source>
</evidence>
<evidence type="ECO:0000259" key="6">
    <source>
        <dbReference type="Pfam" id="PF12697"/>
    </source>
</evidence>
<protein>
    <submittedName>
        <fullName evidence="7">Versiconal hemiacetal acetate reductase</fullName>
        <ecNumber evidence="7">1.1.1.353</ecNumber>
    </submittedName>
</protein>
<dbReference type="InterPro" id="IPR050523">
    <property type="entry name" value="AKR_Detox_Biosynth"/>
</dbReference>
<dbReference type="Proteomes" id="UP001219933">
    <property type="component" value="Chromosome 2"/>
</dbReference>
<dbReference type="Gene3D" id="3.20.20.100">
    <property type="entry name" value="NADP-dependent oxidoreductase domain"/>
    <property type="match status" value="1"/>
</dbReference>
<dbReference type="SUPFAM" id="SSF51430">
    <property type="entry name" value="NAD(P)-linked oxidoreductase"/>
    <property type="match status" value="1"/>
</dbReference>
<feature type="domain" description="AB hydrolase-1" evidence="6">
    <location>
        <begin position="529"/>
        <end position="755"/>
    </location>
</feature>
<dbReference type="FunFam" id="3.20.20.100:FF:000004">
    <property type="entry name" value="Oxidoreductase, aldo/keto reductase"/>
    <property type="match status" value="1"/>
</dbReference>
<organism evidence="7 8">
    <name type="scientific">Malassezia cuniculi</name>
    <dbReference type="NCBI Taxonomy" id="948313"/>
    <lineage>
        <taxon>Eukaryota</taxon>
        <taxon>Fungi</taxon>
        <taxon>Dikarya</taxon>
        <taxon>Basidiomycota</taxon>
        <taxon>Ustilaginomycotina</taxon>
        <taxon>Malasseziomycetes</taxon>
        <taxon>Malasseziales</taxon>
        <taxon>Malasseziaceae</taxon>
        <taxon>Malassezia</taxon>
    </lineage>
</organism>
<dbReference type="SUPFAM" id="SSF53474">
    <property type="entry name" value="alpha/beta-Hydrolases"/>
    <property type="match status" value="1"/>
</dbReference>
<dbReference type="InterPro" id="IPR036812">
    <property type="entry name" value="NAD(P)_OxRdtase_dom_sf"/>
</dbReference>
<dbReference type="InterPro" id="IPR000073">
    <property type="entry name" value="AB_hydrolase_1"/>
</dbReference>
<keyword evidence="1 7" id="KW-0560">Oxidoreductase</keyword>
<evidence type="ECO:0000256" key="3">
    <source>
        <dbReference type="ARBA" id="ARBA00048461"/>
    </source>
</evidence>
<dbReference type="AlphaFoldDB" id="A0AAF0EUI1"/>
<evidence type="ECO:0000256" key="4">
    <source>
        <dbReference type="SAM" id="Phobius"/>
    </source>
</evidence>
<dbReference type="Gene3D" id="3.40.50.1820">
    <property type="entry name" value="alpha/beta hydrolase"/>
    <property type="match status" value="1"/>
</dbReference>
<evidence type="ECO:0000313" key="7">
    <source>
        <dbReference type="EMBL" id="WFD34847.1"/>
    </source>
</evidence>
<proteinExistence type="predicted"/>
<dbReference type="GO" id="GO:0005829">
    <property type="term" value="C:cytosol"/>
    <property type="evidence" value="ECO:0007669"/>
    <property type="project" value="UniProtKB-ARBA"/>
</dbReference>
<sequence>MEYGNLGRSGLKVSKIILGCMSYGSSEWQPWVLDEEKSLPLLEHAYKSGINTWDTADVYSNGVSEEIVGKALVKYNIPRHNIVILTKCYFGVTDDSTITPFGPEIMTNDGPMVNRVGLSRKHIFDAVEASMRRLGTYIDVLQIHRLDRVTPKEEIMRALNDVIEKGWVRYIGASSMAAWEFQQLQNIAERNGWHKFISMQNFYNPLYREEEREMIPYCKDTGVGLIPWSPIARGILARPWSDRSTERNSSDGVLQRVFRNRETDADKEIVDRVEELAKKKGVPMAQIAIAWALRKGQVYPIVGLSSTQRIDEAVGALKVELTDEESAYIEEPYLPKALAVIAALALAFQARADDPVSAAFSSAYAGATSVAGVAASGAASIGSVAASGAASVMSAGASGASSVASVAASGASGAFSTANSAVSSVFVTNNNPSQSFSNGIGTIHSAGESVSSLSAYASSKYSNDPTGSSAFMSGVSQAMASQSAASENSSGALPGAPVEFITTLSVSLIAVIAAGAVLLLGGEQSTVMVLHHGAGFGGLSFALLARHITKLTNVVQDMSLESLRDDMLGLIKAVFPDQEKRPSLIIVGHSMGGAVAVATAHALLEQKIAHVSGVVMIDIVEGTSLQLLPAMGEIVRKRPTSFKSVDDAIRWHVESRTIRNVESARHSVPSLVRQADDGTFVWRANLVASEPFWRGWFTNLSSSFLKARTARLLILAETDNLDQELMIGQMQGKYQLVVNPQAGHCVHEDDPAGTASTLVNFWNRNEKLRLSIPGIKKVGQT</sequence>
<comment type="catalytic activity">
    <reaction evidence="3">
        <text>a monoacylglycerol + H2O = glycerol + a fatty acid + H(+)</text>
        <dbReference type="Rhea" id="RHEA:15245"/>
        <dbReference type="ChEBI" id="CHEBI:15377"/>
        <dbReference type="ChEBI" id="CHEBI:15378"/>
        <dbReference type="ChEBI" id="CHEBI:17408"/>
        <dbReference type="ChEBI" id="CHEBI:17754"/>
        <dbReference type="ChEBI" id="CHEBI:28868"/>
    </reaction>
</comment>
<accession>A0AAF0EUI1</accession>